<evidence type="ECO:0000256" key="2">
    <source>
        <dbReference type="ARBA" id="ARBA00004818"/>
    </source>
</evidence>
<dbReference type="EMBL" id="WMIE01000010">
    <property type="protein sequence ID" value="MTH79045.1"/>
    <property type="molecule type" value="Genomic_DNA"/>
</dbReference>
<dbReference type="SUPFAM" id="SSF56784">
    <property type="entry name" value="HAD-like"/>
    <property type="match status" value="1"/>
</dbReference>
<dbReference type="NCBIfam" id="TIGR01509">
    <property type="entry name" value="HAD-SF-IA-v3"/>
    <property type="match status" value="1"/>
</dbReference>
<dbReference type="RefSeq" id="WP_155096405.1">
    <property type="nucleotide sequence ID" value="NZ_WMIE01000010.1"/>
</dbReference>
<dbReference type="InterPro" id="IPR023214">
    <property type="entry name" value="HAD_sf"/>
</dbReference>
<proteinExistence type="inferred from homology"/>
<dbReference type="SFLD" id="SFLDS00003">
    <property type="entry name" value="Haloacid_Dehalogenase"/>
    <property type="match status" value="1"/>
</dbReference>
<dbReference type="OrthoDB" id="9797743at2"/>
<comment type="similarity">
    <text evidence="3">Belongs to the HAD-like hydrolase superfamily. CbbY/CbbZ/Gph/YieH family.</text>
</comment>
<evidence type="ECO:0000256" key="3">
    <source>
        <dbReference type="ARBA" id="ARBA00006171"/>
    </source>
</evidence>
<dbReference type="Gene3D" id="1.10.150.240">
    <property type="entry name" value="Putative phosphatase, domain 2"/>
    <property type="match status" value="1"/>
</dbReference>
<dbReference type="Gene3D" id="3.40.50.1000">
    <property type="entry name" value="HAD superfamily/HAD-like"/>
    <property type="match status" value="1"/>
</dbReference>
<comment type="caution">
    <text evidence="5">The sequence shown here is derived from an EMBL/GenBank/DDBJ whole genome shotgun (WGS) entry which is preliminary data.</text>
</comment>
<dbReference type="EC" id="3.1.3.18" evidence="4"/>
<dbReference type="SFLD" id="SFLDG01129">
    <property type="entry name" value="C1.5:_HAD__Beta-PGM__Phosphata"/>
    <property type="match status" value="1"/>
</dbReference>
<reference evidence="5 6" key="1">
    <citation type="submission" date="2019-11" db="EMBL/GenBank/DDBJ databases">
        <authorList>
            <person name="Dong K."/>
        </authorList>
    </citation>
    <scope>NUCLEOTIDE SEQUENCE [LARGE SCALE GENOMIC DNA]</scope>
    <source>
        <strain evidence="5 6">NBRC 111993</strain>
    </source>
</reference>
<dbReference type="PANTHER" id="PTHR43434">
    <property type="entry name" value="PHOSPHOGLYCOLATE PHOSPHATASE"/>
    <property type="match status" value="1"/>
</dbReference>
<evidence type="ECO:0000313" key="5">
    <source>
        <dbReference type="EMBL" id="MTH79045.1"/>
    </source>
</evidence>
<keyword evidence="5" id="KW-0378">Hydrolase</keyword>
<accession>A0A6L6JCW4</accession>
<name>A0A6L6JCW4_9RHOB</name>
<dbReference type="InterPro" id="IPR036412">
    <property type="entry name" value="HAD-like_sf"/>
</dbReference>
<protein>
    <recommendedName>
        <fullName evidence="4">phosphoglycolate phosphatase</fullName>
        <ecNumber evidence="4">3.1.3.18</ecNumber>
    </recommendedName>
</protein>
<dbReference type="Pfam" id="PF00702">
    <property type="entry name" value="Hydrolase"/>
    <property type="match status" value="1"/>
</dbReference>
<dbReference type="InterPro" id="IPR023198">
    <property type="entry name" value="PGP-like_dom2"/>
</dbReference>
<sequence>MSYQAILFDCDGVLLDSEPLGCGALAEALTAAGHAMTATEAARIFSGNGAAQSQAWMAAAGLDATVVFADADRRLFAMFDEHIPHISGIERVLWDFDVAMAVCSNSGVARLDRSIARSPLSRRFGPHIYSAEHVARAKPAPDLALFAAARLGIAPKQAIFIDDNPHGILCAREAGCLAVGFVGPSEHRAGHAERLHEAGADHVVHGMDEFHALLGAFSLPVFERAV</sequence>
<gene>
    <name evidence="5" type="ORF">GL286_15050</name>
</gene>
<dbReference type="InterPro" id="IPR006439">
    <property type="entry name" value="HAD-SF_hydro_IA"/>
</dbReference>
<dbReference type="InterPro" id="IPR050155">
    <property type="entry name" value="HAD-like_hydrolase_sf"/>
</dbReference>
<evidence type="ECO:0000256" key="4">
    <source>
        <dbReference type="ARBA" id="ARBA00013078"/>
    </source>
</evidence>
<comment type="catalytic activity">
    <reaction evidence="1">
        <text>2-phosphoglycolate + H2O = glycolate + phosphate</text>
        <dbReference type="Rhea" id="RHEA:14369"/>
        <dbReference type="ChEBI" id="CHEBI:15377"/>
        <dbReference type="ChEBI" id="CHEBI:29805"/>
        <dbReference type="ChEBI" id="CHEBI:43474"/>
        <dbReference type="ChEBI" id="CHEBI:58033"/>
        <dbReference type="EC" id="3.1.3.18"/>
    </reaction>
</comment>
<dbReference type="PANTHER" id="PTHR43434:SF1">
    <property type="entry name" value="PHOSPHOGLYCOLATE PHOSPHATASE"/>
    <property type="match status" value="1"/>
</dbReference>
<dbReference type="AlphaFoldDB" id="A0A6L6JCW4"/>
<dbReference type="Proteomes" id="UP000478183">
    <property type="component" value="Unassembled WGS sequence"/>
</dbReference>
<evidence type="ECO:0000313" key="6">
    <source>
        <dbReference type="Proteomes" id="UP000478183"/>
    </source>
</evidence>
<comment type="pathway">
    <text evidence="2">Organic acid metabolism; glycolate biosynthesis; glycolate from 2-phosphoglycolate: step 1/1.</text>
</comment>
<organism evidence="5 6">
    <name type="scientific">Paracoccus aestuariivivens</name>
    <dbReference type="NCBI Taxonomy" id="1820333"/>
    <lineage>
        <taxon>Bacteria</taxon>
        <taxon>Pseudomonadati</taxon>
        <taxon>Pseudomonadota</taxon>
        <taxon>Alphaproteobacteria</taxon>
        <taxon>Rhodobacterales</taxon>
        <taxon>Paracoccaceae</taxon>
        <taxon>Paracoccus</taxon>
    </lineage>
</organism>
<evidence type="ECO:0000256" key="1">
    <source>
        <dbReference type="ARBA" id="ARBA00000830"/>
    </source>
</evidence>
<keyword evidence="6" id="KW-1185">Reference proteome</keyword>
<dbReference type="GO" id="GO:0006281">
    <property type="term" value="P:DNA repair"/>
    <property type="evidence" value="ECO:0007669"/>
    <property type="project" value="TreeGrafter"/>
</dbReference>
<dbReference type="GO" id="GO:0005829">
    <property type="term" value="C:cytosol"/>
    <property type="evidence" value="ECO:0007669"/>
    <property type="project" value="TreeGrafter"/>
</dbReference>
<dbReference type="GO" id="GO:0008967">
    <property type="term" value="F:phosphoglycolate phosphatase activity"/>
    <property type="evidence" value="ECO:0007669"/>
    <property type="project" value="UniProtKB-EC"/>
</dbReference>